<dbReference type="EMBL" id="VSSQ01124104">
    <property type="protein sequence ID" value="MPN55170.1"/>
    <property type="molecule type" value="Genomic_DNA"/>
</dbReference>
<dbReference type="AlphaFoldDB" id="A0A645IWB7"/>
<gene>
    <name evidence="2" type="ORF">SDC9_202849</name>
</gene>
<name>A0A645IWB7_9ZZZZ</name>
<feature type="region of interest" description="Disordered" evidence="1">
    <location>
        <begin position="1"/>
        <end position="30"/>
    </location>
</feature>
<sequence>MRHAVSGGRDRRQGQTKRHGDREDELRPERKPSVLCSECIAAGGLDGHHDLRWSAGGERRGPYRQMGMVPGHRHSDHSLDHDWDHQSWESQCLCHDSALYSDADSVQGDLL</sequence>
<feature type="compositionally biased region" description="Basic and acidic residues" evidence="1">
    <location>
        <begin position="8"/>
        <end position="30"/>
    </location>
</feature>
<protein>
    <submittedName>
        <fullName evidence="2">Uncharacterized protein</fullName>
    </submittedName>
</protein>
<feature type="compositionally biased region" description="Basic and acidic residues" evidence="1">
    <location>
        <begin position="50"/>
        <end position="61"/>
    </location>
</feature>
<evidence type="ECO:0000313" key="2">
    <source>
        <dbReference type="EMBL" id="MPN55170.1"/>
    </source>
</evidence>
<evidence type="ECO:0000256" key="1">
    <source>
        <dbReference type="SAM" id="MobiDB-lite"/>
    </source>
</evidence>
<organism evidence="2">
    <name type="scientific">bioreactor metagenome</name>
    <dbReference type="NCBI Taxonomy" id="1076179"/>
    <lineage>
        <taxon>unclassified sequences</taxon>
        <taxon>metagenomes</taxon>
        <taxon>ecological metagenomes</taxon>
    </lineage>
</organism>
<comment type="caution">
    <text evidence="2">The sequence shown here is derived from an EMBL/GenBank/DDBJ whole genome shotgun (WGS) entry which is preliminary data.</text>
</comment>
<reference evidence="2" key="1">
    <citation type="submission" date="2019-08" db="EMBL/GenBank/DDBJ databases">
        <authorList>
            <person name="Kucharzyk K."/>
            <person name="Murdoch R.W."/>
            <person name="Higgins S."/>
            <person name="Loffler F."/>
        </authorList>
    </citation>
    <scope>NUCLEOTIDE SEQUENCE</scope>
</reference>
<feature type="region of interest" description="Disordered" evidence="1">
    <location>
        <begin position="50"/>
        <end position="81"/>
    </location>
</feature>
<accession>A0A645IWB7</accession>
<proteinExistence type="predicted"/>